<proteinExistence type="predicted"/>
<evidence type="ECO:0000259" key="1">
    <source>
        <dbReference type="Pfam" id="PF17906"/>
    </source>
</evidence>
<comment type="caution">
    <text evidence="2">The sequence shown here is derived from an EMBL/GenBank/DDBJ whole genome shotgun (WGS) entry which is preliminary data.</text>
</comment>
<dbReference type="InterPro" id="IPR041426">
    <property type="entry name" value="Mos1_HTH"/>
</dbReference>
<dbReference type="Pfam" id="PF17906">
    <property type="entry name" value="HTH_48"/>
    <property type="match status" value="1"/>
</dbReference>
<dbReference type="EMBL" id="BMAW01092496">
    <property type="protein sequence ID" value="GFS55127.1"/>
    <property type="molecule type" value="Genomic_DNA"/>
</dbReference>
<gene>
    <name evidence="2" type="primary">WH47_12498</name>
    <name evidence="2" type="ORF">NPIL_17891</name>
</gene>
<reference evidence="2" key="1">
    <citation type="submission" date="2020-08" db="EMBL/GenBank/DDBJ databases">
        <title>Multicomponent nature underlies the extraordinary mechanical properties of spider dragline silk.</title>
        <authorList>
            <person name="Kono N."/>
            <person name="Nakamura H."/>
            <person name="Mori M."/>
            <person name="Yoshida Y."/>
            <person name="Ohtoshi R."/>
            <person name="Malay A.D."/>
            <person name="Moran D.A.P."/>
            <person name="Tomita M."/>
            <person name="Numata K."/>
            <person name="Arakawa K."/>
        </authorList>
    </citation>
    <scope>NUCLEOTIDE SEQUENCE</scope>
</reference>
<feature type="domain" description="Mos1 transposase HTH" evidence="1">
    <location>
        <begin position="8"/>
        <end position="57"/>
    </location>
</feature>
<organism evidence="2 3">
    <name type="scientific">Nephila pilipes</name>
    <name type="common">Giant wood spider</name>
    <name type="synonym">Nephila maculata</name>
    <dbReference type="NCBI Taxonomy" id="299642"/>
    <lineage>
        <taxon>Eukaryota</taxon>
        <taxon>Metazoa</taxon>
        <taxon>Ecdysozoa</taxon>
        <taxon>Arthropoda</taxon>
        <taxon>Chelicerata</taxon>
        <taxon>Arachnida</taxon>
        <taxon>Araneae</taxon>
        <taxon>Araneomorphae</taxon>
        <taxon>Entelegynae</taxon>
        <taxon>Araneoidea</taxon>
        <taxon>Nephilidae</taxon>
        <taxon>Nephila</taxon>
    </lineage>
</organism>
<dbReference type="AlphaFoldDB" id="A0A8X6JBF2"/>
<dbReference type="Proteomes" id="UP000887013">
    <property type="component" value="Unassembled WGS sequence"/>
</dbReference>
<dbReference type="OrthoDB" id="6431778at2759"/>
<accession>A0A8X6JBF2</accession>
<evidence type="ECO:0000313" key="3">
    <source>
        <dbReference type="Proteomes" id="UP000887013"/>
    </source>
</evidence>
<sequence length="161" mass="18824">MECSFEKKDHFRHFLFFAFNQDSKAAKAARDICIVCGEGAIAERTARDWYAKFKFGNFHLKDAPLSVPPMEYFEVRLNQLLHRKFMSNVKRTGRENGMLPHCCREASSLDEKDSEVWSMSSVCFQVTTAQINQSVPIWYQWISTSFDLFKPLYTEFRSILP</sequence>
<protein>
    <submittedName>
        <fullName evidence="2">Histone-lysine N-methyltransferase SETMAR</fullName>
    </submittedName>
</protein>
<keyword evidence="3" id="KW-1185">Reference proteome</keyword>
<evidence type="ECO:0000313" key="2">
    <source>
        <dbReference type="EMBL" id="GFS55127.1"/>
    </source>
</evidence>
<dbReference type="Gene3D" id="1.10.10.1450">
    <property type="match status" value="1"/>
</dbReference>
<name>A0A8X6JBF2_NEPPI</name>